<proteinExistence type="predicted"/>
<reference evidence="2" key="1">
    <citation type="journal article" date="2019" name="Int. J. Syst. Evol. Microbiol.">
        <title>The Global Catalogue of Microorganisms (GCM) 10K type strain sequencing project: providing services to taxonomists for standard genome sequencing and annotation.</title>
        <authorList>
            <consortium name="The Broad Institute Genomics Platform"/>
            <consortium name="The Broad Institute Genome Sequencing Center for Infectious Disease"/>
            <person name="Wu L."/>
            <person name="Ma J."/>
        </authorList>
    </citation>
    <scope>NUCLEOTIDE SEQUENCE [LARGE SCALE GENOMIC DNA]</scope>
    <source>
        <strain evidence="2">CCM 8927</strain>
    </source>
</reference>
<protein>
    <submittedName>
        <fullName evidence="1">Uncharacterized protein</fullName>
    </submittedName>
</protein>
<evidence type="ECO:0000313" key="2">
    <source>
        <dbReference type="Proteomes" id="UP001596288"/>
    </source>
</evidence>
<sequence length="79" mass="9179">MEDFTSGNGLTFYGDENYLVTTLDLAIELEEKGMLLYYIDSVLCPDKTWTKLITKYRRHGTCRQRVSSETLWAIVQAHE</sequence>
<organism evidence="1 2">
    <name type="scientific">Companilactobacillus huachuanensis</name>
    <dbReference type="NCBI Taxonomy" id="2559914"/>
    <lineage>
        <taxon>Bacteria</taxon>
        <taxon>Bacillati</taxon>
        <taxon>Bacillota</taxon>
        <taxon>Bacilli</taxon>
        <taxon>Lactobacillales</taxon>
        <taxon>Lactobacillaceae</taxon>
        <taxon>Companilactobacillus</taxon>
    </lineage>
</organism>
<dbReference type="EMBL" id="JBHSSF010000041">
    <property type="protein sequence ID" value="MFC6177684.1"/>
    <property type="molecule type" value="Genomic_DNA"/>
</dbReference>
<accession>A0ABW1RQJ5</accession>
<evidence type="ECO:0000313" key="1">
    <source>
        <dbReference type="EMBL" id="MFC6177684.1"/>
    </source>
</evidence>
<dbReference type="Proteomes" id="UP001596288">
    <property type="component" value="Unassembled WGS sequence"/>
</dbReference>
<name>A0ABW1RQJ5_9LACO</name>
<comment type="caution">
    <text evidence="1">The sequence shown here is derived from an EMBL/GenBank/DDBJ whole genome shotgun (WGS) entry which is preliminary data.</text>
</comment>
<dbReference type="RefSeq" id="WP_137612040.1">
    <property type="nucleotide sequence ID" value="NZ_BJDF01000017.1"/>
</dbReference>
<keyword evidence="2" id="KW-1185">Reference proteome</keyword>
<gene>
    <name evidence="1" type="ORF">ACFQAV_12775</name>
</gene>